<dbReference type="InterPro" id="IPR008327">
    <property type="entry name" value="Sig_transdc_resp-reg_antiterm"/>
</dbReference>
<dbReference type="STRING" id="391735.Veis_4901"/>
<dbReference type="InterPro" id="IPR011006">
    <property type="entry name" value="CheY-like_superfamily"/>
</dbReference>
<dbReference type="AlphaFoldDB" id="A1WSI2"/>
<dbReference type="Pfam" id="PF21332">
    <property type="entry name" value="AmiR_N"/>
    <property type="match status" value="1"/>
</dbReference>
<dbReference type="eggNOG" id="COG3707">
    <property type="taxonomic scope" value="Bacteria"/>
</dbReference>
<organism evidence="2 3">
    <name type="scientific">Verminephrobacter eiseniae (strain EF01-2)</name>
    <dbReference type="NCBI Taxonomy" id="391735"/>
    <lineage>
        <taxon>Bacteria</taxon>
        <taxon>Pseudomonadati</taxon>
        <taxon>Pseudomonadota</taxon>
        <taxon>Betaproteobacteria</taxon>
        <taxon>Burkholderiales</taxon>
        <taxon>Comamonadaceae</taxon>
        <taxon>Verminephrobacter</taxon>
    </lineage>
</organism>
<dbReference type="SMART" id="SM01012">
    <property type="entry name" value="ANTAR"/>
    <property type="match status" value="1"/>
</dbReference>
<dbReference type="Proteomes" id="UP000000374">
    <property type="component" value="Chromosome"/>
</dbReference>
<proteinExistence type="predicted"/>
<evidence type="ECO:0000259" key="1">
    <source>
        <dbReference type="PROSITE" id="PS50921"/>
    </source>
</evidence>
<keyword evidence="3" id="KW-1185">Reference proteome</keyword>
<dbReference type="Gene3D" id="1.10.10.10">
    <property type="entry name" value="Winged helix-like DNA-binding domain superfamily/Winged helix DNA-binding domain"/>
    <property type="match status" value="1"/>
</dbReference>
<dbReference type="PROSITE" id="PS50921">
    <property type="entry name" value="ANTAR"/>
    <property type="match status" value="1"/>
</dbReference>
<accession>A1WSI2</accession>
<gene>
    <name evidence="2" type="ordered locus">Veis_4901</name>
</gene>
<dbReference type="Gene3D" id="3.40.50.2300">
    <property type="match status" value="1"/>
</dbReference>
<feature type="domain" description="ANTAR" evidence="1">
    <location>
        <begin position="139"/>
        <end position="200"/>
    </location>
</feature>
<dbReference type="RefSeq" id="WP_011812567.1">
    <property type="nucleotide sequence ID" value="NC_008786.1"/>
</dbReference>
<dbReference type="InterPro" id="IPR005561">
    <property type="entry name" value="ANTAR"/>
</dbReference>
<dbReference type="EMBL" id="CP000542">
    <property type="protein sequence ID" value="ABM60589.1"/>
    <property type="molecule type" value="Genomic_DNA"/>
</dbReference>
<dbReference type="GO" id="GO:0003723">
    <property type="term" value="F:RNA binding"/>
    <property type="evidence" value="ECO:0007669"/>
    <property type="project" value="InterPro"/>
</dbReference>
<dbReference type="Pfam" id="PF03861">
    <property type="entry name" value="ANTAR"/>
    <property type="match status" value="1"/>
</dbReference>
<dbReference type="SUPFAM" id="SSF52172">
    <property type="entry name" value="CheY-like"/>
    <property type="match status" value="1"/>
</dbReference>
<dbReference type="InterPro" id="IPR049021">
    <property type="entry name" value="AmiR_N"/>
</dbReference>
<sequence length="216" mass="23705">MADGAAPKRHTLRVTSPQLKELRLLKIAVLHPDDADGRQLTQQLQRIGCQVQVFWPPVQVLPEGIDVAFMAVQPDFINLRFEWAHSEDAPAIIAVVTYENPTIVEAVLEIGAKAVLPSPVRSFGLLSALVVAREAHKESRSLARRLRKVEAKLLGVRQLTEAKAVLMKTHNVSEGQAYDLIREQAMSKRTTMEEIAAAIVNASEILSLGVHKAGQG</sequence>
<dbReference type="OrthoDB" id="8720242at2"/>
<evidence type="ECO:0000313" key="3">
    <source>
        <dbReference type="Proteomes" id="UP000000374"/>
    </source>
</evidence>
<name>A1WSI2_VEREI</name>
<dbReference type="InterPro" id="IPR036388">
    <property type="entry name" value="WH-like_DNA-bd_sf"/>
</dbReference>
<evidence type="ECO:0000313" key="2">
    <source>
        <dbReference type="EMBL" id="ABM60589.1"/>
    </source>
</evidence>
<protein>
    <submittedName>
        <fullName evidence="2">Response regulator receiver and ANTAR domain protein</fullName>
    </submittedName>
</protein>
<reference evidence="3" key="1">
    <citation type="submission" date="2006-12" db="EMBL/GenBank/DDBJ databases">
        <title>Complete sequence of chromosome 1 of Verminephrobacter eiseniae EF01-2.</title>
        <authorList>
            <person name="Copeland A."/>
            <person name="Lucas S."/>
            <person name="Lapidus A."/>
            <person name="Barry K."/>
            <person name="Detter J.C."/>
            <person name="Glavina del Rio T."/>
            <person name="Dalin E."/>
            <person name="Tice H."/>
            <person name="Pitluck S."/>
            <person name="Chertkov O."/>
            <person name="Brettin T."/>
            <person name="Bruce D."/>
            <person name="Han C."/>
            <person name="Tapia R."/>
            <person name="Gilna P."/>
            <person name="Schmutz J."/>
            <person name="Larimer F."/>
            <person name="Land M."/>
            <person name="Hauser L."/>
            <person name="Kyrpides N."/>
            <person name="Kim E."/>
            <person name="Stahl D."/>
            <person name="Richardson P."/>
        </authorList>
    </citation>
    <scope>NUCLEOTIDE SEQUENCE [LARGE SCALE GENOMIC DNA]</scope>
    <source>
        <strain evidence="3">EF01-2</strain>
    </source>
</reference>
<dbReference type="KEGG" id="vei:Veis_4901"/>
<dbReference type="GeneID" id="76463162"/>
<dbReference type="PIRSF" id="PIRSF036382">
    <property type="entry name" value="RR_antiterm"/>
    <property type="match status" value="1"/>
</dbReference>
<dbReference type="HOGENOM" id="CLU_108803_1_0_4"/>